<dbReference type="Gene3D" id="3.40.1830.10">
    <property type="entry name" value="Thermophilic metalloprotease (M29)"/>
    <property type="match status" value="1"/>
</dbReference>
<keyword evidence="7" id="KW-0479">Metal-binding</keyword>
<evidence type="ECO:0000256" key="9">
    <source>
        <dbReference type="ARBA" id="ARBA00023049"/>
    </source>
</evidence>
<keyword evidence="5 10" id="KW-0031">Aminopeptidase</keyword>
<comment type="similarity">
    <text evidence="4">Belongs to the peptidase M29 family.</text>
</comment>
<evidence type="ECO:0000256" key="1">
    <source>
        <dbReference type="ARBA" id="ARBA00001941"/>
    </source>
</evidence>
<keyword evidence="8" id="KW-0378">Hydrolase</keyword>
<dbReference type="Pfam" id="PF02073">
    <property type="entry name" value="Peptidase_M29"/>
    <property type="match status" value="1"/>
</dbReference>
<organism evidence="10 11">
    <name type="scientific">Exobacillus caeni</name>
    <dbReference type="NCBI Taxonomy" id="2574798"/>
    <lineage>
        <taxon>Bacteria</taxon>
        <taxon>Bacillati</taxon>
        <taxon>Bacillota</taxon>
        <taxon>Bacilli</taxon>
        <taxon>Bacillales</taxon>
        <taxon>Guptibacillaceae</taxon>
        <taxon>Exobacillus</taxon>
    </lineage>
</organism>
<keyword evidence="11" id="KW-1185">Reference proteome</keyword>
<dbReference type="InterPro" id="IPR000787">
    <property type="entry name" value="Peptidase_M29"/>
</dbReference>
<sequence length="410" mass="45827">MSNFEGKLNRYAEIVVKIGLNIQEGQHLVISSPIEAAEFTRKVMKQAYQNGARRVTVDWNDSQTSRINLEEAPEETLKEVPKWTIEKFKDLAENKGAVLSITGSDPKAFEGVNPEKMTLVQRAQGEHLKFFQKAQLSGDTHWAIVGVPTKAWAEMVFPDKSEQEAMDSLWEEIFKTVRADKADPVTAWEEHSQTLNEKLDYLNEKHFKTLHYKGPGTDLSIDLHPDHLWIGGGHNSTFGTTYIPNLPTEEVFTAPRKYGVNGTVSSTKPLSYFGNMIENFSLTFENGKVVDFKAEKGYEALEQMLGIDEGMSYLGEVALVPHDSPISNSGIIFNNTLYDENASCHIALGNAITMNIEGASKYSKEELEEKEVTNSVGHVDFMIGSAELDIDGETKDGERIPVFRNGDWAI</sequence>
<dbReference type="Proteomes" id="UP000308230">
    <property type="component" value="Unassembled WGS sequence"/>
</dbReference>
<evidence type="ECO:0000256" key="2">
    <source>
        <dbReference type="ARBA" id="ARBA00001946"/>
    </source>
</evidence>
<evidence type="ECO:0000313" key="10">
    <source>
        <dbReference type="EMBL" id="TLS37201.1"/>
    </source>
</evidence>
<dbReference type="InterPro" id="IPR035097">
    <property type="entry name" value="M29_N-terminal"/>
</dbReference>
<dbReference type="EMBL" id="SWLG01000007">
    <property type="protein sequence ID" value="TLS37201.1"/>
    <property type="molecule type" value="Genomic_DNA"/>
</dbReference>
<dbReference type="OrthoDB" id="9803993at2"/>
<evidence type="ECO:0000256" key="3">
    <source>
        <dbReference type="ARBA" id="ARBA00001947"/>
    </source>
</evidence>
<dbReference type="AlphaFoldDB" id="A0A5R9F293"/>
<accession>A0A5R9F293</accession>
<evidence type="ECO:0000256" key="4">
    <source>
        <dbReference type="ARBA" id="ARBA00008236"/>
    </source>
</evidence>
<evidence type="ECO:0000256" key="7">
    <source>
        <dbReference type="ARBA" id="ARBA00022723"/>
    </source>
</evidence>
<dbReference type="InterPro" id="IPR052170">
    <property type="entry name" value="M29_Exopeptidase"/>
</dbReference>
<keyword evidence="6" id="KW-0645">Protease</keyword>
<proteinExistence type="inferred from homology"/>
<evidence type="ECO:0000256" key="5">
    <source>
        <dbReference type="ARBA" id="ARBA00022438"/>
    </source>
</evidence>
<evidence type="ECO:0000256" key="6">
    <source>
        <dbReference type="ARBA" id="ARBA00022670"/>
    </source>
</evidence>
<protein>
    <submittedName>
        <fullName evidence="10">Aminopeptidase</fullName>
    </submittedName>
</protein>
<dbReference type="PANTHER" id="PTHR34448:SF3">
    <property type="entry name" value="AMINOPEPTIDASE AMPS"/>
    <property type="match status" value="1"/>
</dbReference>
<dbReference type="RefSeq" id="WP_138126650.1">
    <property type="nucleotide sequence ID" value="NZ_SWLG01000007.1"/>
</dbReference>
<comment type="cofactor">
    <cofactor evidence="3">
        <name>Zn(2+)</name>
        <dbReference type="ChEBI" id="CHEBI:29105"/>
    </cofactor>
</comment>
<dbReference type="GO" id="GO:0046872">
    <property type="term" value="F:metal ion binding"/>
    <property type="evidence" value="ECO:0007669"/>
    <property type="project" value="UniProtKB-KW"/>
</dbReference>
<dbReference type="PANTHER" id="PTHR34448">
    <property type="entry name" value="AMINOPEPTIDASE"/>
    <property type="match status" value="1"/>
</dbReference>
<evidence type="ECO:0000256" key="8">
    <source>
        <dbReference type="ARBA" id="ARBA00022801"/>
    </source>
</evidence>
<dbReference type="PRINTS" id="PR00919">
    <property type="entry name" value="THERMOPTASE"/>
</dbReference>
<reference evidence="10 11" key="1">
    <citation type="submission" date="2019-04" db="EMBL/GenBank/DDBJ databases">
        <title>Bacillus caeni sp. nov., a bacterium isolated from mangrove sediment.</title>
        <authorList>
            <person name="Huang H."/>
            <person name="Mo K."/>
            <person name="Hu Y."/>
        </authorList>
    </citation>
    <scope>NUCLEOTIDE SEQUENCE [LARGE SCALE GENOMIC DNA]</scope>
    <source>
        <strain evidence="10 11">HB172195</strain>
    </source>
</reference>
<keyword evidence="9" id="KW-0482">Metalloprotease</keyword>
<comment type="caution">
    <text evidence="10">The sequence shown here is derived from an EMBL/GenBank/DDBJ whole genome shotgun (WGS) entry which is preliminary data.</text>
</comment>
<name>A0A5R9F293_9BACL</name>
<evidence type="ECO:0000313" key="11">
    <source>
        <dbReference type="Proteomes" id="UP000308230"/>
    </source>
</evidence>
<dbReference type="GO" id="GO:0008237">
    <property type="term" value="F:metallopeptidase activity"/>
    <property type="evidence" value="ECO:0007669"/>
    <property type="project" value="UniProtKB-KW"/>
</dbReference>
<dbReference type="SUPFAM" id="SSF144052">
    <property type="entry name" value="Thermophilic metalloprotease-like"/>
    <property type="match status" value="1"/>
</dbReference>
<dbReference type="GO" id="GO:0006508">
    <property type="term" value="P:proteolysis"/>
    <property type="evidence" value="ECO:0007669"/>
    <property type="project" value="UniProtKB-KW"/>
</dbReference>
<gene>
    <name evidence="10" type="ORF">FCL54_11785</name>
</gene>
<comment type="cofactor">
    <cofactor evidence="1">
        <name>Co(2+)</name>
        <dbReference type="ChEBI" id="CHEBI:48828"/>
    </cofactor>
</comment>
<comment type="cofactor">
    <cofactor evidence="2">
        <name>Mg(2+)</name>
        <dbReference type="ChEBI" id="CHEBI:18420"/>
    </cofactor>
</comment>
<dbReference type="GO" id="GO:0004177">
    <property type="term" value="F:aminopeptidase activity"/>
    <property type="evidence" value="ECO:0007669"/>
    <property type="project" value="UniProtKB-KW"/>
</dbReference>